<evidence type="ECO:0000256" key="2">
    <source>
        <dbReference type="SAM" id="Phobius"/>
    </source>
</evidence>
<feature type="compositionally biased region" description="Acidic residues" evidence="1">
    <location>
        <begin position="184"/>
        <end position="193"/>
    </location>
</feature>
<feature type="transmembrane region" description="Helical" evidence="2">
    <location>
        <begin position="7"/>
        <end position="26"/>
    </location>
</feature>
<feature type="region of interest" description="Disordered" evidence="1">
    <location>
        <begin position="101"/>
        <end position="599"/>
    </location>
</feature>
<name>A0ABT5GJ40_9MICO</name>
<feature type="compositionally biased region" description="Low complexity" evidence="1">
    <location>
        <begin position="325"/>
        <end position="337"/>
    </location>
</feature>
<feature type="compositionally biased region" description="Basic and acidic residues" evidence="1">
    <location>
        <begin position="101"/>
        <end position="137"/>
    </location>
</feature>
<keyword evidence="2" id="KW-0812">Transmembrane</keyword>
<sequence>MPENMDLILWIVLALIVVALVIWWLVSSSRRRKVKEQQRADAAALRDRAEQQQAEVQAVEDRASVVGAIAADARAEAEAKAAEAARLERLAEEQRAAAETARLERERLEREADRLDPDVRTDDEGHPVDRSGRRLDADGQPQERGAFGRPGGAPGSVAAGVALGAAGSAATRADRAGGPHPFTEEDDEPDLADAENPFAAQGGPTDADDPVVETTSAGPDPAPDDTDADWVNSPVEDIDDAELAASAAEETAAEDWINGPAEGEQVPSTSDAGGSTEEAAPAGVAAAASGIGPESTTDAREDEAMSNEEADWVNGPVDDVDQSEIDASAAEESGSADWINGPSDDDDVTPDRTTRAGAGADAMSEQLAADPMTVEHVEVPALDDRDDFVVGGGAPTDDPGDHRGQPWSTDLTAPAGLATAADADRTSASGAAQEPATPAGHGEEPDVAPHTPGQAAADEEPHAVENPGPVEHSDDAPLLDDAAGTDEGDSDERDSDEGDTGAADVAAAAPGAEEPVEAEPAASPAVGPVAAASQEPFDRHERLEHEPAPEPAGSEVPPLDEPESAEEQSAQASATQERRISGFDEVRDGGFGIGSAAPLEDRAQPLGHAVKGYRESNTFLAPGAAGYEDREPDVWFFNEEAARRAGFNPATD</sequence>
<feature type="compositionally biased region" description="Acidic residues" evidence="1">
    <location>
        <begin position="483"/>
        <end position="499"/>
    </location>
</feature>
<reference evidence="3 4" key="1">
    <citation type="submission" date="2022-11" db="EMBL/GenBank/DDBJ databases">
        <title>Anaerobic phenanthrene biodegradation by a DNRA strain PheN6.</title>
        <authorList>
            <person name="Zhang Z."/>
        </authorList>
    </citation>
    <scope>NUCLEOTIDE SEQUENCE [LARGE SCALE GENOMIC DNA]</scope>
    <source>
        <strain evidence="3 4">PheN6</strain>
    </source>
</reference>
<feature type="compositionally biased region" description="Low complexity" evidence="1">
    <location>
        <begin position="279"/>
        <end position="288"/>
    </location>
</feature>
<evidence type="ECO:0000313" key="4">
    <source>
        <dbReference type="Proteomes" id="UP001150259"/>
    </source>
</evidence>
<evidence type="ECO:0000313" key="3">
    <source>
        <dbReference type="EMBL" id="MDC5698255.1"/>
    </source>
</evidence>
<dbReference type="RefSeq" id="WP_272462830.1">
    <property type="nucleotide sequence ID" value="NZ_JAPFQL010000059.1"/>
</dbReference>
<gene>
    <name evidence="3" type="ORF">OO014_13405</name>
</gene>
<feature type="compositionally biased region" description="Low complexity" evidence="1">
    <location>
        <begin position="155"/>
        <end position="171"/>
    </location>
</feature>
<evidence type="ECO:0000256" key="1">
    <source>
        <dbReference type="SAM" id="MobiDB-lite"/>
    </source>
</evidence>
<feature type="compositionally biased region" description="Basic and acidic residues" evidence="1">
    <location>
        <begin position="576"/>
        <end position="588"/>
    </location>
</feature>
<keyword evidence="2" id="KW-1133">Transmembrane helix</keyword>
<proteinExistence type="predicted"/>
<keyword evidence="2" id="KW-0472">Membrane</keyword>
<dbReference type="EMBL" id="JAPFQL010000059">
    <property type="protein sequence ID" value="MDC5698255.1"/>
    <property type="molecule type" value="Genomic_DNA"/>
</dbReference>
<feature type="compositionally biased region" description="Low complexity" evidence="1">
    <location>
        <begin position="500"/>
        <end position="532"/>
    </location>
</feature>
<protein>
    <submittedName>
        <fullName evidence="3">Uncharacterized protein</fullName>
    </submittedName>
</protein>
<dbReference type="Proteomes" id="UP001150259">
    <property type="component" value="Unassembled WGS sequence"/>
</dbReference>
<feature type="compositionally biased region" description="Low complexity" evidence="1">
    <location>
        <begin position="409"/>
        <end position="432"/>
    </location>
</feature>
<keyword evidence="4" id="KW-1185">Reference proteome</keyword>
<organism evidence="3 4">
    <name type="scientific">Intrasporangium calvum</name>
    <dbReference type="NCBI Taxonomy" id="53358"/>
    <lineage>
        <taxon>Bacteria</taxon>
        <taxon>Bacillati</taxon>
        <taxon>Actinomycetota</taxon>
        <taxon>Actinomycetes</taxon>
        <taxon>Micrococcales</taxon>
        <taxon>Intrasporangiaceae</taxon>
        <taxon>Intrasporangium</taxon>
    </lineage>
</organism>
<accession>A0ABT5GJ40</accession>
<comment type="caution">
    <text evidence="3">The sequence shown here is derived from an EMBL/GenBank/DDBJ whole genome shotgun (WGS) entry which is preliminary data.</text>
</comment>
<feature type="compositionally biased region" description="Basic and acidic residues" evidence="1">
    <location>
        <begin position="536"/>
        <end position="548"/>
    </location>
</feature>